<evidence type="ECO:0000313" key="2">
    <source>
        <dbReference type="EMBL" id="KAH0593425.1"/>
    </source>
</evidence>
<accession>A0A9P8M7E1</accession>
<protein>
    <recommendedName>
        <fullName evidence="1">DUF6546 domain-containing protein</fullName>
    </recommendedName>
</protein>
<evidence type="ECO:0000259" key="1">
    <source>
        <dbReference type="Pfam" id="PF20183"/>
    </source>
</evidence>
<dbReference type="InterPro" id="IPR046676">
    <property type="entry name" value="DUF6546"/>
</dbReference>
<organism evidence="2 3">
    <name type="scientific">Metarhizium humberi</name>
    <dbReference type="NCBI Taxonomy" id="2596975"/>
    <lineage>
        <taxon>Eukaryota</taxon>
        <taxon>Fungi</taxon>
        <taxon>Dikarya</taxon>
        <taxon>Ascomycota</taxon>
        <taxon>Pezizomycotina</taxon>
        <taxon>Sordariomycetes</taxon>
        <taxon>Hypocreomycetidae</taxon>
        <taxon>Hypocreales</taxon>
        <taxon>Clavicipitaceae</taxon>
        <taxon>Metarhizium</taxon>
    </lineage>
</organism>
<dbReference type="AlphaFoldDB" id="A0A9P8M7E1"/>
<name>A0A9P8M7E1_9HYPO</name>
<gene>
    <name evidence="2" type="ORF">MHUMG1_08882</name>
</gene>
<dbReference type="Proteomes" id="UP000764110">
    <property type="component" value="Unassembled WGS sequence"/>
</dbReference>
<dbReference type="Pfam" id="PF20183">
    <property type="entry name" value="DUF6546"/>
    <property type="match status" value="1"/>
</dbReference>
<sequence>MPATTSPTPRGISWQRFPAEIRTAILQALLQTRGRLGSLATVSREWQAIIEKHSFSRINLTLARLDKFGSMMRRNRAFVRYVYFCVELQAYDCSKCSPGLRDDTDGLCMEDNVRIVKGLEALFSTLSTWEPRRRGETLQLDISVYSPSDPEHWCKYLTFEPDLPFEECTLPSLVRSEYDDDKHGWRAGRQVQPPVFLAIQKVFDEIMEQGPFEDTTQDKEWFAQLPLAPVVTSLLLRQQSRRRWNPQALAWLLPRFPNLREFHYEPWREWCDGMQVITDRESPRLFRVLASIQPQLRRLVVFENFVPEYTDDLLLCSRFRIPNPDLGHALCSASLQLEELSASFIVEASHFFDCAGQHTSWVWANLTSVALTTRLLVPGANVTSIEDMLRDAAAAAMRMPKLENMEIWNGGKGSAMLFRYQHRRPHSQAVINWKGTWTRAMVSHLRPRVADAWEAVARQQNSLALTMEEELRESDAADIKSHGDAIYYLDLSSPVVRPISLRQIRMEQIIREGGHG</sequence>
<dbReference type="EMBL" id="JACEFI010000021">
    <property type="protein sequence ID" value="KAH0593425.1"/>
    <property type="molecule type" value="Genomic_DNA"/>
</dbReference>
<feature type="domain" description="DUF6546" evidence="1">
    <location>
        <begin position="293"/>
        <end position="497"/>
    </location>
</feature>
<comment type="caution">
    <text evidence="2">The sequence shown here is derived from an EMBL/GenBank/DDBJ whole genome shotgun (WGS) entry which is preliminary data.</text>
</comment>
<evidence type="ECO:0000313" key="3">
    <source>
        <dbReference type="Proteomes" id="UP000764110"/>
    </source>
</evidence>
<proteinExistence type="predicted"/>
<reference evidence="2 3" key="1">
    <citation type="submission" date="2020-07" db="EMBL/GenBank/DDBJ databases">
        <title>Metarhizium humberi genome.</title>
        <authorList>
            <person name="Lysoe E."/>
        </authorList>
    </citation>
    <scope>NUCLEOTIDE SEQUENCE [LARGE SCALE GENOMIC DNA]</scope>
    <source>
        <strain evidence="2 3">ESALQ1638</strain>
    </source>
</reference>
<keyword evidence="3" id="KW-1185">Reference proteome</keyword>